<dbReference type="EMBL" id="DVMM01000128">
    <property type="protein sequence ID" value="HIU29852.1"/>
    <property type="molecule type" value="Genomic_DNA"/>
</dbReference>
<gene>
    <name evidence="2" type="ORF">IAD50_06090</name>
</gene>
<dbReference type="Proteomes" id="UP000824089">
    <property type="component" value="Unassembled WGS sequence"/>
</dbReference>
<keyword evidence="1" id="KW-0472">Membrane</keyword>
<comment type="caution">
    <text evidence="2">The sequence shown here is derived from an EMBL/GenBank/DDBJ whole genome shotgun (WGS) entry which is preliminary data.</text>
</comment>
<feature type="transmembrane region" description="Helical" evidence="1">
    <location>
        <begin position="20"/>
        <end position="41"/>
    </location>
</feature>
<keyword evidence="1" id="KW-1133">Transmembrane helix</keyword>
<reference evidence="2" key="2">
    <citation type="journal article" date="2021" name="PeerJ">
        <title>Extensive microbial diversity within the chicken gut microbiome revealed by metagenomics and culture.</title>
        <authorList>
            <person name="Gilroy R."/>
            <person name="Ravi A."/>
            <person name="Getino M."/>
            <person name="Pursley I."/>
            <person name="Horton D.L."/>
            <person name="Alikhan N.F."/>
            <person name="Baker D."/>
            <person name="Gharbi K."/>
            <person name="Hall N."/>
            <person name="Watson M."/>
            <person name="Adriaenssens E.M."/>
            <person name="Foster-Nyarko E."/>
            <person name="Jarju S."/>
            <person name="Secka A."/>
            <person name="Antonio M."/>
            <person name="Oren A."/>
            <person name="Chaudhuri R.R."/>
            <person name="La Ragione R."/>
            <person name="Hildebrand F."/>
            <person name="Pallen M.J."/>
        </authorList>
    </citation>
    <scope>NUCLEOTIDE SEQUENCE</scope>
    <source>
        <strain evidence="2">CHK195-4489</strain>
    </source>
</reference>
<evidence type="ECO:0000313" key="2">
    <source>
        <dbReference type="EMBL" id="HIU29852.1"/>
    </source>
</evidence>
<sequence length="170" mass="19073">MKRLIFLSARIRQYYQSSRAIFCIFIVGSVLLNILILYMYGNTVTYMRSKKLNTPLYCKYTVNLSEAGFAELSAELEERLTGYQIKDLTFHSGWETEDGFVPLAASQNNDAGLEWQKAKGRIAFTDSEVKSMARCIIVPYDRSSLKPGDTLSIGELGEFSVIGAGTFYSA</sequence>
<keyword evidence="1" id="KW-0812">Transmembrane</keyword>
<reference evidence="2" key="1">
    <citation type="submission" date="2020-10" db="EMBL/GenBank/DDBJ databases">
        <authorList>
            <person name="Gilroy R."/>
        </authorList>
    </citation>
    <scope>NUCLEOTIDE SEQUENCE</scope>
    <source>
        <strain evidence="2">CHK195-4489</strain>
    </source>
</reference>
<evidence type="ECO:0000256" key="1">
    <source>
        <dbReference type="SAM" id="Phobius"/>
    </source>
</evidence>
<proteinExistence type="predicted"/>
<feature type="non-terminal residue" evidence="2">
    <location>
        <position position="170"/>
    </location>
</feature>
<organism evidence="2 3">
    <name type="scientific">Candidatus Egerieisoma faecipullorum</name>
    <dbReference type="NCBI Taxonomy" id="2840963"/>
    <lineage>
        <taxon>Bacteria</taxon>
        <taxon>Bacillati</taxon>
        <taxon>Bacillota</taxon>
        <taxon>Clostridia</taxon>
        <taxon>Eubacteriales</taxon>
        <taxon>Clostridiaceae</taxon>
        <taxon>Clostridiaceae incertae sedis</taxon>
        <taxon>Candidatus Egerieisoma</taxon>
    </lineage>
</organism>
<protein>
    <recommendedName>
        <fullName evidence="4">MacB-like periplasmic core domain-containing protein</fullName>
    </recommendedName>
</protein>
<accession>A0A9D1I8L0</accession>
<evidence type="ECO:0008006" key="4">
    <source>
        <dbReference type="Google" id="ProtNLM"/>
    </source>
</evidence>
<evidence type="ECO:0000313" key="3">
    <source>
        <dbReference type="Proteomes" id="UP000824089"/>
    </source>
</evidence>
<dbReference type="AlphaFoldDB" id="A0A9D1I8L0"/>
<name>A0A9D1I8L0_9CLOT</name>